<dbReference type="InterPro" id="IPR003593">
    <property type="entry name" value="AAA+_ATPase"/>
</dbReference>
<feature type="coiled-coil region" evidence="5">
    <location>
        <begin position="77"/>
        <end position="104"/>
    </location>
</feature>
<dbReference type="PANTHER" id="PTHR43776">
    <property type="entry name" value="TRANSPORT ATP-BINDING PROTEIN"/>
    <property type="match status" value="1"/>
</dbReference>
<keyword evidence="3" id="KW-0547">Nucleotide-binding</keyword>
<dbReference type="AlphaFoldDB" id="A0A133U538"/>
<dbReference type="SMART" id="SM00382">
    <property type="entry name" value="AAA"/>
    <property type="match status" value="1"/>
</dbReference>
<comment type="similarity">
    <text evidence="1">Belongs to the ABC transporter superfamily.</text>
</comment>
<gene>
    <name evidence="7" type="ORF">AKJ57_05505</name>
</gene>
<evidence type="ECO:0000313" key="8">
    <source>
        <dbReference type="Proteomes" id="UP000070163"/>
    </source>
</evidence>
<dbReference type="GO" id="GO:0055085">
    <property type="term" value="P:transmembrane transport"/>
    <property type="evidence" value="ECO:0007669"/>
    <property type="project" value="UniProtKB-ARBA"/>
</dbReference>
<dbReference type="InterPro" id="IPR017871">
    <property type="entry name" value="ABC_transporter-like_CS"/>
</dbReference>
<evidence type="ECO:0000256" key="1">
    <source>
        <dbReference type="ARBA" id="ARBA00005417"/>
    </source>
</evidence>
<dbReference type="GO" id="GO:0015833">
    <property type="term" value="P:peptide transport"/>
    <property type="evidence" value="ECO:0007669"/>
    <property type="project" value="InterPro"/>
</dbReference>
<evidence type="ECO:0000256" key="4">
    <source>
        <dbReference type="ARBA" id="ARBA00022840"/>
    </source>
</evidence>
<dbReference type="InterPro" id="IPR013563">
    <property type="entry name" value="Oligopep_ABC_C"/>
</dbReference>
<dbReference type="Pfam" id="PF08352">
    <property type="entry name" value="oligo_HPY"/>
    <property type="match status" value="1"/>
</dbReference>
<protein>
    <recommendedName>
        <fullName evidence="6">ABC transporter domain-containing protein</fullName>
    </recommendedName>
</protein>
<dbReference type="PROSITE" id="PS00211">
    <property type="entry name" value="ABC_TRANSPORTER_1"/>
    <property type="match status" value="1"/>
</dbReference>
<name>A0A133U538_9EURY</name>
<keyword evidence="4" id="KW-0067">ATP-binding</keyword>
<keyword evidence="8" id="KW-1185">Reference proteome</keyword>
<dbReference type="SUPFAM" id="SSF52540">
    <property type="entry name" value="P-loop containing nucleoside triphosphate hydrolases"/>
    <property type="match status" value="1"/>
</dbReference>
<evidence type="ECO:0000256" key="2">
    <source>
        <dbReference type="ARBA" id="ARBA00022448"/>
    </source>
</evidence>
<dbReference type="InterPro" id="IPR027417">
    <property type="entry name" value="P-loop_NTPase"/>
</dbReference>
<evidence type="ECO:0000313" key="7">
    <source>
        <dbReference type="EMBL" id="KXA89313.1"/>
    </source>
</evidence>
<dbReference type="Pfam" id="PF00005">
    <property type="entry name" value="ABC_tran"/>
    <property type="match status" value="1"/>
</dbReference>
<dbReference type="Proteomes" id="UP000070163">
    <property type="component" value="Unassembled WGS sequence"/>
</dbReference>
<sequence>MKTLLETKNLKKYFPVTGGVFKRKIDDVKAVDGVDLKINEGECLGLVGESGCGKTTLGKTIMRLNDPTKGHIFYNVSEEIKQEIEELEKKENSKSRRLFELEEKYCLAEFEGNRLKKMREKIQMVFQDPASSLNPRMLVKSIIGEPLAVHGYEGDNRERVLDLLQEVGLGGEHLYRYPHEFSGGQRQRIAIARALAVDPEMLVLDEPTSALDVSVQAQILNLLKRLQDELGLTYLFITHDLTVADYMCDRIAVMYLGRIVEQTRMEKLFESPMHPYTDALLSSIPIPDPKARGEEITLIEGEVPSPRNPPSGCRFHPRCPYAKEKCGQKYPPLEEVDEGHYVSCWYPLEDGREGLTAKSKERPEGG</sequence>
<dbReference type="PANTHER" id="PTHR43776:SF7">
    <property type="entry name" value="D,D-DIPEPTIDE TRANSPORT ATP-BINDING PROTEIN DDPF-RELATED"/>
    <property type="match status" value="1"/>
</dbReference>
<evidence type="ECO:0000256" key="3">
    <source>
        <dbReference type="ARBA" id="ARBA00022741"/>
    </source>
</evidence>
<dbReference type="PATRIC" id="fig|1698259.3.peg.1573"/>
<keyword evidence="5" id="KW-0175">Coiled coil</keyword>
<feature type="domain" description="ABC transporter" evidence="6">
    <location>
        <begin position="5"/>
        <end position="281"/>
    </location>
</feature>
<proteinExistence type="inferred from homology"/>
<dbReference type="GO" id="GO:0016887">
    <property type="term" value="F:ATP hydrolysis activity"/>
    <property type="evidence" value="ECO:0007669"/>
    <property type="project" value="InterPro"/>
</dbReference>
<accession>A0A133U538</accession>
<dbReference type="PROSITE" id="PS50893">
    <property type="entry name" value="ABC_TRANSPORTER_2"/>
    <property type="match status" value="1"/>
</dbReference>
<comment type="caution">
    <text evidence="7">The sequence shown here is derived from an EMBL/GenBank/DDBJ whole genome shotgun (WGS) entry which is preliminary data.</text>
</comment>
<dbReference type="EMBL" id="LHXJ01000085">
    <property type="protein sequence ID" value="KXA89313.1"/>
    <property type="molecule type" value="Genomic_DNA"/>
</dbReference>
<organism evidence="7 8">
    <name type="scientific">candidate division MSBL1 archaeon SCGC-AAA259A05</name>
    <dbReference type="NCBI Taxonomy" id="1698259"/>
    <lineage>
        <taxon>Archaea</taxon>
        <taxon>Methanobacteriati</taxon>
        <taxon>Methanobacteriota</taxon>
        <taxon>candidate division MSBL1</taxon>
    </lineage>
</organism>
<evidence type="ECO:0000259" key="6">
    <source>
        <dbReference type="PROSITE" id="PS50893"/>
    </source>
</evidence>
<dbReference type="InterPro" id="IPR050319">
    <property type="entry name" value="ABC_transp_ATP-bind"/>
</dbReference>
<dbReference type="Gene3D" id="3.40.50.300">
    <property type="entry name" value="P-loop containing nucleotide triphosphate hydrolases"/>
    <property type="match status" value="1"/>
</dbReference>
<dbReference type="InterPro" id="IPR003439">
    <property type="entry name" value="ABC_transporter-like_ATP-bd"/>
</dbReference>
<dbReference type="NCBIfam" id="TIGR01727">
    <property type="entry name" value="oligo_HPY"/>
    <property type="match status" value="1"/>
</dbReference>
<dbReference type="CDD" id="cd03257">
    <property type="entry name" value="ABC_NikE_OppD_transporters"/>
    <property type="match status" value="1"/>
</dbReference>
<dbReference type="GO" id="GO:0005524">
    <property type="term" value="F:ATP binding"/>
    <property type="evidence" value="ECO:0007669"/>
    <property type="project" value="UniProtKB-KW"/>
</dbReference>
<keyword evidence="2" id="KW-0813">Transport</keyword>
<evidence type="ECO:0000256" key="5">
    <source>
        <dbReference type="SAM" id="Coils"/>
    </source>
</evidence>
<reference evidence="7 8" key="1">
    <citation type="journal article" date="2016" name="Sci. Rep.">
        <title>Metabolic traits of an uncultured archaeal lineage -MSBL1- from brine pools of the Red Sea.</title>
        <authorList>
            <person name="Mwirichia R."/>
            <person name="Alam I."/>
            <person name="Rashid M."/>
            <person name="Vinu M."/>
            <person name="Ba-Alawi W."/>
            <person name="Anthony Kamau A."/>
            <person name="Kamanda Ngugi D."/>
            <person name="Goker M."/>
            <person name="Klenk H.P."/>
            <person name="Bajic V."/>
            <person name="Stingl U."/>
        </authorList>
    </citation>
    <scope>NUCLEOTIDE SEQUENCE [LARGE SCALE GENOMIC DNA]</scope>
    <source>
        <strain evidence="7">SCGC-AAA259A05</strain>
    </source>
</reference>